<feature type="transmembrane region" description="Helical" evidence="1">
    <location>
        <begin position="36"/>
        <end position="62"/>
    </location>
</feature>
<evidence type="ECO:0000256" key="1">
    <source>
        <dbReference type="SAM" id="Phobius"/>
    </source>
</evidence>
<evidence type="ECO:0000313" key="2">
    <source>
        <dbReference type="EMBL" id="PQA86159.1"/>
    </source>
</evidence>
<organism evidence="2 3">
    <name type="scientific">Hyphococcus luteus</name>
    <dbReference type="NCBI Taxonomy" id="2058213"/>
    <lineage>
        <taxon>Bacteria</taxon>
        <taxon>Pseudomonadati</taxon>
        <taxon>Pseudomonadota</taxon>
        <taxon>Alphaproteobacteria</taxon>
        <taxon>Parvularculales</taxon>
        <taxon>Parvularculaceae</taxon>
        <taxon>Hyphococcus</taxon>
    </lineage>
</organism>
<keyword evidence="1" id="KW-1133">Transmembrane helix</keyword>
<accession>A0A2S7K0Y0</accession>
<dbReference type="EMBL" id="PJCH01000015">
    <property type="protein sequence ID" value="PQA86159.1"/>
    <property type="molecule type" value="Genomic_DNA"/>
</dbReference>
<reference evidence="2 3" key="1">
    <citation type="submission" date="2017-12" db="EMBL/GenBank/DDBJ databases">
        <authorList>
            <person name="Hurst M.R.H."/>
        </authorList>
    </citation>
    <scope>NUCLEOTIDE SEQUENCE [LARGE SCALE GENOMIC DNA]</scope>
    <source>
        <strain evidence="2 3">SY-3-19</strain>
    </source>
</reference>
<proteinExistence type="predicted"/>
<keyword evidence="1" id="KW-0472">Membrane</keyword>
<comment type="caution">
    <text evidence="2">The sequence shown here is derived from an EMBL/GenBank/DDBJ whole genome shotgun (WGS) entry which is preliminary data.</text>
</comment>
<dbReference type="RefSeq" id="WP_104831371.1">
    <property type="nucleotide sequence ID" value="NZ_PJCH01000015.1"/>
</dbReference>
<keyword evidence="1" id="KW-0812">Transmembrane</keyword>
<dbReference type="AlphaFoldDB" id="A0A2S7K0Y0"/>
<protein>
    <submittedName>
        <fullName evidence="2">Uncharacterized protein</fullName>
    </submittedName>
</protein>
<feature type="transmembrane region" description="Helical" evidence="1">
    <location>
        <begin position="12"/>
        <end position="30"/>
    </location>
</feature>
<dbReference type="Proteomes" id="UP000239504">
    <property type="component" value="Unassembled WGS sequence"/>
</dbReference>
<keyword evidence="3" id="KW-1185">Reference proteome</keyword>
<name>A0A2S7K0Y0_9PROT</name>
<sequence>MDTFIIQTWRILSYLTILVSTIAGAVSAGAMTHEPIMVVVGGVAGFLSGVFWAAFVVTMVDIRRQLILLNRRVDAGLVRDYPDMEAELKEIRSLRV</sequence>
<evidence type="ECO:0000313" key="3">
    <source>
        <dbReference type="Proteomes" id="UP000239504"/>
    </source>
</evidence>
<gene>
    <name evidence="2" type="ORF">CW354_17525</name>
</gene>